<dbReference type="SUPFAM" id="SSF51197">
    <property type="entry name" value="Clavaminate synthase-like"/>
    <property type="match status" value="1"/>
</dbReference>
<dbReference type="EMBL" id="SMOL01000160">
    <property type="protein sequence ID" value="KAB2626036.1"/>
    <property type="molecule type" value="Genomic_DNA"/>
</dbReference>
<dbReference type="PANTHER" id="PTHR47990">
    <property type="entry name" value="2-OXOGLUTARATE (2OG) AND FE(II)-DEPENDENT OXYGENASE SUPERFAMILY PROTEIN-RELATED"/>
    <property type="match status" value="1"/>
</dbReference>
<keyword evidence="2" id="KW-0472">Membrane</keyword>
<keyword evidence="5" id="KW-1185">Reference proteome</keyword>
<dbReference type="PROSITE" id="PS51471">
    <property type="entry name" value="FE2OG_OXY"/>
    <property type="match status" value="1"/>
</dbReference>
<dbReference type="InterPro" id="IPR005123">
    <property type="entry name" value="Oxoglu/Fe-dep_dioxygenase_dom"/>
</dbReference>
<dbReference type="InterPro" id="IPR044861">
    <property type="entry name" value="IPNS-like_FE2OG_OXY"/>
</dbReference>
<reference evidence="5" key="2">
    <citation type="submission" date="2019-10" db="EMBL/GenBank/DDBJ databases">
        <title>A de novo genome assembly of a pear dwarfing rootstock.</title>
        <authorList>
            <person name="Wang F."/>
            <person name="Wang J."/>
            <person name="Li S."/>
            <person name="Zhang Y."/>
            <person name="Fang M."/>
            <person name="Ma L."/>
            <person name="Zhao Y."/>
            <person name="Jiang S."/>
        </authorList>
    </citation>
    <scope>NUCLEOTIDE SEQUENCE [LARGE SCALE GENOMIC DNA]</scope>
</reference>
<dbReference type="Pfam" id="PF03171">
    <property type="entry name" value="2OG-FeII_Oxy"/>
    <property type="match status" value="1"/>
</dbReference>
<gene>
    <name evidence="4" type="ORF">D8674_017696</name>
</gene>
<keyword evidence="1" id="KW-0560">Oxidoreductase</keyword>
<reference evidence="4 5" key="1">
    <citation type="submission" date="2019-09" db="EMBL/GenBank/DDBJ databases">
        <authorList>
            <person name="Ou C."/>
        </authorList>
    </citation>
    <scope>NUCLEOTIDE SEQUENCE [LARGE SCALE GENOMIC DNA]</scope>
    <source>
        <strain evidence="4">S2</strain>
        <tissue evidence="4">Leaf</tissue>
    </source>
</reference>
<dbReference type="GO" id="GO:0051213">
    <property type="term" value="F:dioxygenase activity"/>
    <property type="evidence" value="ECO:0007669"/>
    <property type="project" value="UniProtKB-KW"/>
</dbReference>
<keyword evidence="1" id="KW-0479">Metal-binding</keyword>
<evidence type="ECO:0000313" key="5">
    <source>
        <dbReference type="Proteomes" id="UP000327157"/>
    </source>
</evidence>
<name>A0A5N5HDE8_9ROSA</name>
<keyword evidence="2" id="KW-0812">Transmembrane</keyword>
<dbReference type="AlphaFoldDB" id="A0A5N5HDE8"/>
<keyword evidence="1" id="KW-0408">Iron</keyword>
<evidence type="ECO:0000259" key="3">
    <source>
        <dbReference type="PROSITE" id="PS51471"/>
    </source>
</evidence>
<comment type="caution">
    <text evidence="4">The sequence shown here is derived from an EMBL/GenBank/DDBJ whole genome shotgun (WGS) entry which is preliminary data.</text>
</comment>
<evidence type="ECO:0000256" key="2">
    <source>
        <dbReference type="SAM" id="Phobius"/>
    </source>
</evidence>
<comment type="similarity">
    <text evidence="1">Belongs to the iron/ascorbate-dependent oxidoreductase family.</text>
</comment>
<keyword evidence="2" id="KW-1133">Transmembrane helix</keyword>
<feature type="transmembrane region" description="Helical" evidence="2">
    <location>
        <begin position="202"/>
        <end position="224"/>
    </location>
</feature>
<proteinExistence type="inferred from homology"/>
<evidence type="ECO:0000256" key="1">
    <source>
        <dbReference type="RuleBase" id="RU003682"/>
    </source>
</evidence>
<organism evidence="4 5">
    <name type="scientific">Pyrus ussuriensis x Pyrus communis</name>
    <dbReference type="NCBI Taxonomy" id="2448454"/>
    <lineage>
        <taxon>Eukaryota</taxon>
        <taxon>Viridiplantae</taxon>
        <taxon>Streptophyta</taxon>
        <taxon>Embryophyta</taxon>
        <taxon>Tracheophyta</taxon>
        <taxon>Spermatophyta</taxon>
        <taxon>Magnoliopsida</taxon>
        <taxon>eudicotyledons</taxon>
        <taxon>Gunneridae</taxon>
        <taxon>Pentapetalae</taxon>
        <taxon>rosids</taxon>
        <taxon>fabids</taxon>
        <taxon>Rosales</taxon>
        <taxon>Rosaceae</taxon>
        <taxon>Amygdaloideae</taxon>
        <taxon>Maleae</taxon>
        <taxon>Pyrus</taxon>
    </lineage>
</organism>
<dbReference type="GO" id="GO:0046872">
    <property type="term" value="F:metal ion binding"/>
    <property type="evidence" value="ECO:0007669"/>
    <property type="project" value="UniProtKB-KW"/>
</dbReference>
<reference evidence="4 5" key="3">
    <citation type="submission" date="2019-11" db="EMBL/GenBank/DDBJ databases">
        <title>A de novo genome assembly of a pear dwarfing rootstock.</title>
        <authorList>
            <person name="Wang F."/>
            <person name="Wang J."/>
            <person name="Li S."/>
            <person name="Zhang Y."/>
            <person name="Fang M."/>
            <person name="Ma L."/>
            <person name="Zhao Y."/>
            <person name="Jiang S."/>
        </authorList>
    </citation>
    <scope>NUCLEOTIDE SEQUENCE [LARGE SCALE GENOMIC DNA]</scope>
    <source>
        <strain evidence="4">S2</strain>
        <tissue evidence="4">Leaf</tissue>
    </source>
</reference>
<sequence>MEKLDHAVTRMVFENYGEEKYHDDHIRSVVYLHKFSKYNDPEKTGMDVGIHGHTDKDFSTVLYQNHVKGLEIKSKDDEWISFDPVPSSFICMAGDGFKVWSDDGIHTCEHRVTLRENDVRYSLALFSYKEGETCVPNELVDKDHPLKYKPLHLLEYVQYFMKNYRTLGPNFSIKTLWCLICRVRDSKSIPLLLFYLINMRRVFYYSIFSVCLFSICLCGGHHVIASYLMSIACWIQF</sequence>
<dbReference type="Gene3D" id="2.60.120.330">
    <property type="entry name" value="B-lactam Antibiotic, Isopenicillin N Synthase, Chain"/>
    <property type="match status" value="1"/>
</dbReference>
<feature type="domain" description="Fe2OG dioxygenase" evidence="3">
    <location>
        <begin position="28"/>
        <end position="129"/>
    </location>
</feature>
<dbReference type="InterPro" id="IPR027443">
    <property type="entry name" value="IPNS-like_sf"/>
</dbReference>
<protein>
    <submittedName>
        <fullName evidence="4">Inactive 2-oxoglutarate-dependent dioxygenase AOP2</fullName>
    </submittedName>
</protein>
<accession>A0A5N5HDE8</accession>
<evidence type="ECO:0000313" key="4">
    <source>
        <dbReference type="EMBL" id="KAB2626036.1"/>
    </source>
</evidence>
<dbReference type="InterPro" id="IPR050231">
    <property type="entry name" value="Iron_ascorbate_oxido_reductase"/>
</dbReference>
<keyword evidence="4" id="KW-0223">Dioxygenase</keyword>
<dbReference type="Proteomes" id="UP000327157">
    <property type="component" value="Chromosome 16"/>
</dbReference>
<dbReference type="OrthoDB" id="288590at2759"/>